<keyword evidence="1" id="KW-0808">Transferase</keyword>
<dbReference type="Pfam" id="PF00288">
    <property type="entry name" value="GHMP_kinases_N"/>
    <property type="match status" value="1"/>
</dbReference>
<dbReference type="PANTHER" id="PTHR32463:SF0">
    <property type="entry name" value="L-FUCOSE KINASE"/>
    <property type="match status" value="1"/>
</dbReference>
<dbReference type="EMBL" id="AJGH01000134">
    <property type="protein sequence ID" value="EIC94511.1"/>
    <property type="molecule type" value="Genomic_DNA"/>
</dbReference>
<accession>I0R4A3</accession>
<evidence type="ECO:0000259" key="7">
    <source>
        <dbReference type="Pfam" id="PF08544"/>
    </source>
</evidence>
<organism evidence="8 9">
    <name type="scientific">Lachnoanaerobaculum saburreum F0468</name>
    <dbReference type="NCBI Taxonomy" id="1095750"/>
    <lineage>
        <taxon>Bacteria</taxon>
        <taxon>Bacillati</taxon>
        <taxon>Bacillota</taxon>
        <taxon>Clostridia</taxon>
        <taxon>Lachnospirales</taxon>
        <taxon>Lachnospiraceae</taxon>
        <taxon>Lachnoanaerobaculum</taxon>
    </lineage>
</organism>
<dbReference type="InterPro" id="IPR006204">
    <property type="entry name" value="GHMP_kinase_N_dom"/>
</dbReference>
<dbReference type="GO" id="GO:0050201">
    <property type="term" value="F:fucokinase activity"/>
    <property type="evidence" value="ECO:0007669"/>
    <property type="project" value="TreeGrafter"/>
</dbReference>
<dbReference type="SUPFAM" id="SSF55060">
    <property type="entry name" value="GHMP Kinase, C-terminal domain"/>
    <property type="match status" value="1"/>
</dbReference>
<dbReference type="PRINTS" id="PR00960">
    <property type="entry name" value="LMBPPROTEIN"/>
</dbReference>
<comment type="caution">
    <text evidence="8">The sequence shown here is derived from an EMBL/GenBank/DDBJ whole genome shotgun (WGS) entry which is preliminary data.</text>
</comment>
<dbReference type="InterPro" id="IPR020568">
    <property type="entry name" value="Ribosomal_Su5_D2-typ_SF"/>
</dbReference>
<evidence type="ECO:0000256" key="4">
    <source>
        <dbReference type="ARBA" id="ARBA00022840"/>
    </source>
</evidence>
<dbReference type="InterPro" id="IPR036554">
    <property type="entry name" value="GHMP_kinase_C_sf"/>
</dbReference>
<dbReference type="SUPFAM" id="SSF54211">
    <property type="entry name" value="Ribosomal protein S5 domain 2-like"/>
    <property type="match status" value="1"/>
</dbReference>
<dbReference type="Proteomes" id="UP000005039">
    <property type="component" value="Unassembled WGS sequence"/>
</dbReference>
<dbReference type="InterPro" id="IPR014606">
    <property type="entry name" value="Heptose_7-P_kinase"/>
</dbReference>
<gene>
    <name evidence="8" type="ORF">HMPREF9970_0463</name>
</gene>
<comment type="similarity">
    <text evidence="5">Belongs to the GHMP kinase family.</text>
</comment>
<dbReference type="Gene3D" id="3.30.230.120">
    <property type="match status" value="1"/>
</dbReference>
<keyword evidence="9" id="KW-1185">Reference proteome</keyword>
<keyword evidence="2" id="KW-0547">Nucleotide-binding</keyword>
<feature type="domain" description="GHMP kinase N-terminal" evidence="6">
    <location>
        <begin position="74"/>
        <end position="156"/>
    </location>
</feature>
<dbReference type="eggNOG" id="COG2605">
    <property type="taxonomic scope" value="Bacteria"/>
</dbReference>
<dbReference type="PANTHER" id="PTHR32463">
    <property type="entry name" value="L-FUCOSE KINASE"/>
    <property type="match status" value="1"/>
</dbReference>
<evidence type="ECO:0000259" key="6">
    <source>
        <dbReference type="Pfam" id="PF00288"/>
    </source>
</evidence>
<feature type="domain" description="GHMP kinase C-terminal" evidence="7">
    <location>
        <begin position="233"/>
        <end position="301"/>
    </location>
</feature>
<evidence type="ECO:0000313" key="9">
    <source>
        <dbReference type="Proteomes" id="UP000005039"/>
    </source>
</evidence>
<keyword evidence="3 8" id="KW-0418">Kinase</keyword>
<name>I0R4A3_9FIRM</name>
<dbReference type="InterPro" id="IPR013750">
    <property type="entry name" value="GHMP_kinase_C_dom"/>
</dbReference>
<dbReference type="PATRIC" id="fig|1095750.3.peg.2670"/>
<evidence type="ECO:0000256" key="3">
    <source>
        <dbReference type="ARBA" id="ARBA00022777"/>
    </source>
</evidence>
<dbReference type="GO" id="GO:0042352">
    <property type="term" value="P:GDP-L-fucose salvage"/>
    <property type="evidence" value="ECO:0007669"/>
    <property type="project" value="TreeGrafter"/>
</dbReference>
<reference evidence="8 9" key="1">
    <citation type="submission" date="2012-03" db="EMBL/GenBank/DDBJ databases">
        <authorList>
            <person name="Durkin A.S."/>
            <person name="McCorrison J."/>
            <person name="Torralba M."/>
            <person name="Gillis M."/>
            <person name="Methe B."/>
            <person name="Sutton G."/>
            <person name="Nelson K.E."/>
        </authorList>
    </citation>
    <scope>NUCLEOTIDE SEQUENCE [LARGE SCALE GENOMIC DNA]</scope>
    <source>
        <strain evidence="8 9">F0468</strain>
    </source>
</reference>
<dbReference type="RefSeq" id="WP_008755136.1">
    <property type="nucleotide sequence ID" value="NZ_AJGH01000134.1"/>
</dbReference>
<dbReference type="GO" id="GO:0005524">
    <property type="term" value="F:ATP binding"/>
    <property type="evidence" value="ECO:0007669"/>
    <property type="project" value="UniProtKB-KW"/>
</dbReference>
<protein>
    <submittedName>
        <fullName evidence="8">GHMP kinase</fullName>
    </submittedName>
</protein>
<evidence type="ECO:0000256" key="5">
    <source>
        <dbReference type="ARBA" id="ARBA00038121"/>
    </source>
</evidence>
<dbReference type="PIRSF" id="PIRSF036406">
    <property type="entry name" value="Hept_kin"/>
    <property type="match status" value="1"/>
</dbReference>
<evidence type="ECO:0000256" key="2">
    <source>
        <dbReference type="ARBA" id="ARBA00022741"/>
    </source>
</evidence>
<dbReference type="Pfam" id="PF08544">
    <property type="entry name" value="GHMP_kinases_C"/>
    <property type="match status" value="1"/>
</dbReference>
<evidence type="ECO:0000313" key="8">
    <source>
        <dbReference type="EMBL" id="EIC94511.1"/>
    </source>
</evidence>
<proteinExistence type="inferred from homology"/>
<evidence type="ECO:0000256" key="1">
    <source>
        <dbReference type="ARBA" id="ARBA00022679"/>
    </source>
</evidence>
<keyword evidence="4" id="KW-0067">ATP-binding</keyword>
<dbReference type="InterPro" id="IPR052203">
    <property type="entry name" value="GHMP_Kinase-Related"/>
</dbReference>
<dbReference type="OrthoDB" id="9812992at2"/>
<dbReference type="InterPro" id="IPR001174">
    <property type="entry name" value="HddA/FKP"/>
</dbReference>
<sequence length="337" mass="38361">MIIAQTPFRMSFFGGGTDYEGFFKEHEGAVISTTFDKYCYTTIRHLPRFFDYSNEIVYGVMERTKSVDEIKHPAVRNIMKYLDMHELRVVYEADLPARSGLGTSSSFAVGLLNACYALKGKYADKRKLADDAIYIERVLCNEAGGIQDQIAASFGGFNRIDFRADGYTVSPIVFSTDRQKELNNRLMLFFTGFSRFSSDIAQSQIKATRDKTAELLEMKALVDDVQRLLVSGSDLNEFGRLLDYTWKLKRSITSDISNNDIDILYNKAIEAGALGGKLLGAGGGGFLLFYVEPEYQQNVRKVLEDLIYVPFEFENEGTRIMYYRPEYFDIKTMKEIL</sequence>
<dbReference type="AlphaFoldDB" id="I0R4A3"/>